<protein>
    <submittedName>
        <fullName evidence="2">Uncharacterized protein</fullName>
    </submittedName>
</protein>
<evidence type="ECO:0000313" key="2">
    <source>
        <dbReference type="EMBL" id="CCH67033.1"/>
    </source>
</evidence>
<feature type="transmembrane region" description="Helical" evidence="1">
    <location>
        <begin position="68"/>
        <end position="88"/>
    </location>
</feature>
<dbReference type="Proteomes" id="UP000053051">
    <property type="component" value="Unassembled WGS sequence"/>
</dbReference>
<name>M1WZR6_9NOST</name>
<proteinExistence type="predicted"/>
<keyword evidence="3" id="KW-1185">Reference proteome</keyword>
<keyword evidence="1" id="KW-0472">Membrane</keyword>
<keyword evidence="1" id="KW-1133">Transmembrane helix</keyword>
<comment type="caution">
    <text evidence="2">The sequence shown here is derived from an EMBL/GenBank/DDBJ whole genome shotgun (WGS) entry which is preliminary data.</text>
</comment>
<keyword evidence="1" id="KW-0812">Transmembrane</keyword>
<evidence type="ECO:0000256" key="1">
    <source>
        <dbReference type="SAM" id="Phobius"/>
    </source>
</evidence>
<dbReference type="AlphaFoldDB" id="M1WZR6"/>
<reference evidence="2 3" key="1">
    <citation type="submission" date="2012-05" db="EMBL/GenBank/DDBJ databases">
        <authorList>
            <person name="Hilton J."/>
        </authorList>
    </citation>
    <scope>NUCLEOTIDE SEQUENCE [LARGE SCALE GENOMIC DNA]</scope>
    <source>
        <strain evidence="2 3">HH01</strain>
    </source>
</reference>
<evidence type="ECO:0000313" key="3">
    <source>
        <dbReference type="Proteomes" id="UP000053051"/>
    </source>
</evidence>
<organism evidence="2 3">
    <name type="scientific">Richelia intracellularis HH01</name>
    <dbReference type="NCBI Taxonomy" id="1165094"/>
    <lineage>
        <taxon>Bacteria</taxon>
        <taxon>Bacillati</taxon>
        <taxon>Cyanobacteriota</taxon>
        <taxon>Cyanophyceae</taxon>
        <taxon>Nostocales</taxon>
        <taxon>Nostocaceae</taxon>
        <taxon>Richelia</taxon>
    </lineage>
</organism>
<reference evidence="3" key="2">
    <citation type="submission" date="2016-01" db="EMBL/GenBank/DDBJ databases">
        <title>Diatom-associated endosymboitic cyanobacterium lacks core nitrogen metabolism enzymes.</title>
        <authorList>
            <person name="Hilton J.A."/>
            <person name="Foster R.A."/>
            <person name="Tripp H.J."/>
            <person name="Carter B.J."/>
            <person name="Zehr J.P."/>
            <person name="Villareal T.A."/>
        </authorList>
    </citation>
    <scope>NUCLEOTIDE SEQUENCE [LARGE SCALE GENOMIC DNA]</scope>
    <source>
        <strain evidence="3">HH01</strain>
    </source>
</reference>
<accession>M1WZR6</accession>
<sequence length="91" mass="9535">MRGVVFTDEGGTLLGHTVFPGSVSEATSWSYIGIGQASPYGSQPDALRGLDIALEMKSIVGRLGRVRLGFNLLILGLIGLGALFQLGYPIA</sequence>
<gene>
    <name evidence="2" type="ORF">RINTHH_8780</name>
</gene>
<dbReference type="EMBL" id="CAIY01000032">
    <property type="protein sequence ID" value="CCH67033.1"/>
    <property type="molecule type" value="Genomic_DNA"/>
</dbReference>